<organism evidence="1 2">
    <name type="scientific">Panagrolaimus sp. PS1159</name>
    <dbReference type="NCBI Taxonomy" id="55785"/>
    <lineage>
        <taxon>Eukaryota</taxon>
        <taxon>Metazoa</taxon>
        <taxon>Ecdysozoa</taxon>
        <taxon>Nematoda</taxon>
        <taxon>Chromadorea</taxon>
        <taxon>Rhabditida</taxon>
        <taxon>Tylenchina</taxon>
        <taxon>Panagrolaimomorpha</taxon>
        <taxon>Panagrolaimoidea</taxon>
        <taxon>Panagrolaimidae</taxon>
        <taxon>Panagrolaimus</taxon>
    </lineage>
</organism>
<evidence type="ECO:0000313" key="1">
    <source>
        <dbReference type="Proteomes" id="UP000887580"/>
    </source>
</evidence>
<proteinExistence type="predicted"/>
<accession>A0AC35GRY6</accession>
<dbReference type="Proteomes" id="UP000887580">
    <property type="component" value="Unplaced"/>
</dbReference>
<dbReference type="WBParaSite" id="PS1159_v2.g8116.t1">
    <property type="protein sequence ID" value="PS1159_v2.g8116.t1"/>
    <property type="gene ID" value="PS1159_v2.g8116"/>
</dbReference>
<evidence type="ECO:0000313" key="2">
    <source>
        <dbReference type="WBParaSite" id="PS1159_v2.g8116.t1"/>
    </source>
</evidence>
<protein>
    <submittedName>
        <fullName evidence="2">Heat shock protein 70</fullName>
    </submittedName>
</protein>
<name>A0AC35GRY6_9BILA</name>
<sequence length="766" mass="86755">MIASYVHFDDENVKCGIIDSQEGIQYPSSSVYDIKTIIGKHLNEITIDKSWLFQLTETQNIDEFIEIMQEKLGINFKTGILLESFCGPVIKCPEEIYAFLLKHVKTKAKEQHLQLKLTDAIITVPGTYSESQKTTTRIAALLAGWQNIFLIPESIATMFANFLEVLDFQKNSSPIILADLGHTSFNLCVFKMENNKIQILHNSADSNLGGREYDNLLFQYFQKQLKIEFGFEVSKKQWSKFIFYCKDIKHLLSFRENYRLYIEDIDPTIDGYVDITRKHFEKLSDNLLDKTQDFIYSTLAKAGFESKQIGAILHTGGGCRMPMIKLLLRETFPKAKHYIDDYPINTVAVGAASYASTIKNEEEEIAAESSGSNSVKEKVIQDDVEVDAVGIDLGTTRCCVAVNRPTGIKTIGIENEGNRLLPSYVAYDEKHEKYGKIVIHRMRDHSKSTAFDAKRLLGKEFNEIKIDENWTFTVISFGNKVKLQLTTHEGETLKYPEEISTSLLKHLKEKTEQFQTKELSEVVITIPTAFNKKQKQSTHVAAILAGWKKVHLISESVAAALAYSIQNPLLSSNTQNGILVFDLGGGTLDVCVFKYKNENVEIIGRSGDPNLGGRDFDKLLIDYFIRRLKCDCNINVPESKKYFLISKSQEIKENLSNIEEDSLYVDDIDFTSNDIIKITRTEFEFMSKNLLERAKEVVFKATNNSGYRTEQIGKVIQVGGGCRMPMIKNLIKQIFPTAENCCVTNPDEVVAVGAAHYSFNLNSKKF</sequence>
<reference evidence="2" key="1">
    <citation type="submission" date="2022-11" db="UniProtKB">
        <authorList>
            <consortium name="WormBaseParasite"/>
        </authorList>
    </citation>
    <scope>IDENTIFICATION</scope>
</reference>